<protein>
    <submittedName>
        <fullName evidence="2">Uncharacterized protein</fullName>
    </submittedName>
</protein>
<keyword evidence="1" id="KW-1133">Transmembrane helix</keyword>
<feature type="transmembrane region" description="Helical" evidence="1">
    <location>
        <begin position="20"/>
        <end position="42"/>
    </location>
</feature>
<gene>
    <name evidence="2" type="ORF">BCR33DRAFT_717460</name>
</gene>
<dbReference type="EMBL" id="MCGO01000024">
    <property type="protein sequence ID" value="ORY43823.1"/>
    <property type="molecule type" value="Genomic_DNA"/>
</dbReference>
<organism evidence="2 3">
    <name type="scientific">Rhizoclosmatium globosum</name>
    <dbReference type="NCBI Taxonomy" id="329046"/>
    <lineage>
        <taxon>Eukaryota</taxon>
        <taxon>Fungi</taxon>
        <taxon>Fungi incertae sedis</taxon>
        <taxon>Chytridiomycota</taxon>
        <taxon>Chytridiomycota incertae sedis</taxon>
        <taxon>Chytridiomycetes</taxon>
        <taxon>Chytridiales</taxon>
        <taxon>Chytriomycetaceae</taxon>
        <taxon>Rhizoclosmatium</taxon>
    </lineage>
</organism>
<evidence type="ECO:0000256" key="1">
    <source>
        <dbReference type="SAM" id="Phobius"/>
    </source>
</evidence>
<evidence type="ECO:0000313" key="2">
    <source>
        <dbReference type="EMBL" id="ORY43823.1"/>
    </source>
</evidence>
<proteinExistence type="predicted"/>
<dbReference type="OrthoDB" id="2145282at2759"/>
<evidence type="ECO:0000313" key="3">
    <source>
        <dbReference type="Proteomes" id="UP000193642"/>
    </source>
</evidence>
<keyword evidence="3" id="KW-1185">Reference proteome</keyword>
<keyword evidence="1" id="KW-0472">Membrane</keyword>
<keyword evidence="1" id="KW-0812">Transmembrane</keyword>
<dbReference type="Proteomes" id="UP000193642">
    <property type="component" value="Unassembled WGS sequence"/>
</dbReference>
<accession>A0A1Y2C9W1</accession>
<dbReference type="AlphaFoldDB" id="A0A1Y2C9W1"/>
<comment type="caution">
    <text evidence="2">The sequence shown here is derived from an EMBL/GenBank/DDBJ whole genome shotgun (WGS) entry which is preliminary data.</text>
</comment>
<name>A0A1Y2C9W1_9FUNG</name>
<sequence length="303" mass="33954">MTGNYIADSNRIFNSRGQRIYDAISGLLGTFFFLLMLIYAGFRGHKVVTQLPATYRTTQTPNLIPIDYFDDLFPSAVPSASFEFPVVTMCADDPAASVAVANCIKKLLLRTLTVTKQELEGDSLSCVSVNQAPGNLLIANDQDEYMYLQVNVTGTRANKNDGILTFLSDQNNATFGNQFNITFDNYFTAATYTTAEVAIRKVITIDLDGNYQINFESKVTWNSSAASPVNLEIRYPALQVVYEKAFLPLDMFNWLGEVGGVASLLFFIHSTVIYIVPLVLLRFDRYTDVRAKRPNNYESFNNY</sequence>
<feature type="transmembrane region" description="Helical" evidence="1">
    <location>
        <begin position="261"/>
        <end position="283"/>
    </location>
</feature>
<reference evidence="2 3" key="1">
    <citation type="submission" date="2016-07" db="EMBL/GenBank/DDBJ databases">
        <title>Pervasive Adenine N6-methylation of Active Genes in Fungi.</title>
        <authorList>
            <consortium name="DOE Joint Genome Institute"/>
            <person name="Mondo S.J."/>
            <person name="Dannebaum R.O."/>
            <person name="Kuo R.C."/>
            <person name="Labutti K."/>
            <person name="Haridas S."/>
            <person name="Kuo A."/>
            <person name="Salamov A."/>
            <person name="Ahrendt S.R."/>
            <person name="Lipzen A."/>
            <person name="Sullivan W."/>
            <person name="Andreopoulos W.B."/>
            <person name="Clum A."/>
            <person name="Lindquist E."/>
            <person name="Daum C."/>
            <person name="Ramamoorthy G.K."/>
            <person name="Gryganskyi A."/>
            <person name="Culley D."/>
            <person name="Magnuson J.K."/>
            <person name="James T.Y."/>
            <person name="O'Malley M.A."/>
            <person name="Stajich J.E."/>
            <person name="Spatafora J.W."/>
            <person name="Visel A."/>
            <person name="Grigoriev I.V."/>
        </authorList>
    </citation>
    <scope>NUCLEOTIDE SEQUENCE [LARGE SCALE GENOMIC DNA]</scope>
    <source>
        <strain evidence="2 3">JEL800</strain>
    </source>
</reference>